<keyword evidence="1" id="KW-0812">Transmembrane</keyword>
<accession>A0AAD5MQ15</accession>
<gene>
    <name evidence="2" type="ORF">KIN20_018579</name>
</gene>
<dbReference type="EMBL" id="JAHQIW010003702">
    <property type="protein sequence ID" value="KAJ1359778.1"/>
    <property type="molecule type" value="Genomic_DNA"/>
</dbReference>
<sequence>MGPKHDDEHGEFNLTKKNSDSLHSNELTALFTLLALLLVASLAYIVIKTMINSRRGISIISTQSPTVYRKS</sequence>
<name>A0AAD5MQ15_PARTN</name>
<dbReference type="AlphaFoldDB" id="A0AAD5MQ15"/>
<protein>
    <submittedName>
        <fullName evidence="2">Uncharacterized protein</fullName>
    </submittedName>
</protein>
<comment type="caution">
    <text evidence="2">The sequence shown here is derived from an EMBL/GenBank/DDBJ whole genome shotgun (WGS) entry which is preliminary data.</text>
</comment>
<evidence type="ECO:0000313" key="2">
    <source>
        <dbReference type="EMBL" id="KAJ1359778.1"/>
    </source>
</evidence>
<feature type="transmembrane region" description="Helical" evidence="1">
    <location>
        <begin position="27"/>
        <end position="47"/>
    </location>
</feature>
<evidence type="ECO:0000256" key="1">
    <source>
        <dbReference type="SAM" id="Phobius"/>
    </source>
</evidence>
<evidence type="ECO:0000313" key="3">
    <source>
        <dbReference type="Proteomes" id="UP001196413"/>
    </source>
</evidence>
<keyword evidence="1" id="KW-1133">Transmembrane helix</keyword>
<keyword evidence="1" id="KW-0472">Membrane</keyword>
<keyword evidence="3" id="KW-1185">Reference proteome</keyword>
<proteinExistence type="predicted"/>
<dbReference type="Proteomes" id="UP001196413">
    <property type="component" value="Unassembled WGS sequence"/>
</dbReference>
<organism evidence="2 3">
    <name type="scientific">Parelaphostrongylus tenuis</name>
    <name type="common">Meningeal worm</name>
    <dbReference type="NCBI Taxonomy" id="148309"/>
    <lineage>
        <taxon>Eukaryota</taxon>
        <taxon>Metazoa</taxon>
        <taxon>Ecdysozoa</taxon>
        <taxon>Nematoda</taxon>
        <taxon>Chromadorea</taxon>
        <taxon>Rhabditida</taxon>
        <taxon>Rhabditina</taxon>
        <taxon>Rhabditomorpha</taxon>
        <taxon>Strongyloidea</taxon>
        <taxon>Metastrongylidae</taxon>
        <taxon>Parelaphostrongylus</taxon>
    </lineage>
</organism>
<reference evidence="2" key="1">
    <citation type="submission" date="2021-06" db="EMBL/GenBank/DDBJ databases">
        <title>Parelaphostrongylus tenuis whole genome reference sequence.</title>
        <authorList>
            <person name="Garwood T.J."/>
            <person name="Larsen P.A."/>
            <person name="Fountain-Jones N.M."/>
            <person name="Garbe J.R."/>
            <person name="Macchietto M.G."/>
            <person name="Kania S.A."/>
            <person name="Gerhold R.W."/>
            <person name="Richards J.E."/>
            <person name="Wolf T.M."/>
        </authorList>
    </citation>
    <scope>NUCLEOTIDE SEQUENCE</scope>
    <source>
        <strain evidence="2">MNPRO001-30</strain>
        <tissue evidence="2">Meninges</tissue>
    </source>
</reference>